<dbReference type="AlphaFoldDB" id="A0A7Y7PNN1"/>
<organism evidence="2 3">
    <name type="scientific">Hymenobacter lapidiphilus</name>
    <dbReference type="NCBI Taxonomy" id="2608003"/>
    <lineage>
        <taxon>Bacteria</taxon>
        <taxon>Pseudomonadati</taxon>
        <taxon>Bacteroidota</taxon>
        <taxon>Cytophagia</taxon>
        <taxon>Cytophagales</taxon>
        <taxon>Hymenobacteraceae</taxon>
        <taxon>Hymenobacter</taxon>
    </lineage>
</organism>
<name>A0A7Y7PNN1_9BACT</name>
<keyword evidence="1" id="KW-0732">Signal</keyword>
<evidence type="ECO:0000313" key="2">
    <source>
        <dbReference type="EMBL" id="NVO31085.1"/>
    </source>
</evidence>
<dbReference type="EMBL" id="JABKAU010000011">
    <property type="protein sequence ID" value="NVO31085.1"/>
    <property type="molecule type" value="Genomic_DNA"/>
</dbReference>
<keyword evidence="3" id="KW-1185">Reference proteome</keyword>
<feature type="signal peptide" evidence="1">
    <location>
        <begin position="1"/>
        <end position="21"/>
    </location>
</feature>
<evidence type="ECO:0000256" key="1">
    <source>
        <dbReference type="SAM" id="SignalP"/>
    </source>
</evidence>
<feature type="chain" id="PRO_5031383994" description="Beta-hexosaminidase bacterial type N-terminal domain-containing protein" evidence="1">
    <location>
        <begin position="22"/>
        <end position="157"/>
    </location>
</feature>
<dbReference type="Proteomes" id="UP000565521">
    <property type="component" value="Unassembled WGS sequence"/>
</dbReference>
<sequence>MLRYVLLLSGLLFLTAVPTFAQTGGLRTKPIDFDNTIVLTLPDEGPAAWKRAGRLIAQRGYPIRFASPELLTLSTEVMGARKATPLGFTVAVNGHELHLRGFTSYTDIASYQTSSSAQLLLIEYMDSGNARGRQWQELEDVARLLGGTRQYTRVGID</sequence>
<proteinExistence type="predicted"/>
<gene>
    <name evidence="2" type="ORF">HW554_07690</name>
</gene>
<evidence type="ECO:0000313" key="3">
    <source>
        <dbReference type="Proteomes" id="UP000565521"/>
    </source>
</evidence>
<evidence type="ECO:0008006" key="4">
    <source>
        <dbReference type="Google" id="ProtNLM"/>
    </source>
</evidence>
<accession>A0A7Y7PNN1</accession>
<comment type="caution">
    <text evidence="2">The sequence shown here is derived from an EMBL/GenBank/DDBJ whole genome shotgun (WGS) entry which is preliminary data.</text>
</comment>
<reference evidence="2 3" key="1">
    <citation type="submission" date="2020-05" db="EMBL/GenBank/DDBJ databases">
        <title>Hymenobacter terrestris sp. nov. and Hymenobacter lapidiphilus sp. nov., isolated from regoliths in Antarctica.</title>
        <authorList>
            <person name="Sedlacek I."/>
            <person name="Pantucek R."/>
            <person name="Zeman M."/>
            <person name="Holochova P."/>
            <person name="Kralova S."/>
            <person name="Stankova E."/>
            <person name="Sedo O."/>
            <person name="Micenkova L."/>
            <person name="Svec P."/>
            <person name="Gupta V."/>
            <person name="Sood U."/>
            <person name="Korpole U.S."/>
            <person name="Lal R."/>
        </authorList>
    </citation>
    <scope>NUCLEOTIDE SEQUENCE [LARGE SCALE GENOMIC DNA]</scope>
    <source>
        <strain evidence="2 3">P5342</strain>
    </source>
</reference>
<protein>
    <recommendedName>
        <fullName evidence="4">Beta-hexosaminidase bacterial type N-terminal domain-containing protein</fullName>
    </recommendedName>
</protein>
<dbReference type="RefSeq" id="WP_176908005.1">
    <property type="nucleotide sequence ID" value="NZ_JABKAU010000011.1"/>
</dbReference>